<evidence type="ECO:0000313" key="2">
    <source>
        <dbReference type="EMBL" id="OHA21200.1"/>
    </source>
</evidence>
<dbReference type="PROSITE" id="PS51462">
    <property type="entry name" value="NUDIX"/>
    <property type="match status" value="1"/>
</dbReference>
<protein>
    <recommendedName>
        <fullName evidence="1">Nudix hydrolase domain-containing protein</fullName>
    </recommendedName>
</protein>
<accession>A0A1G2MBB8</accession>
<dbReference type="InterPro" id="IPR000086">
    <property type="entry name" value="NUDIX_hydrolase_dom"/>
</dbReference>
<comment type="caution">
    <text evidence="2">The sequence shown here is derived from an EMBL/GenBank/DDBJ whole genome shotgun (WGS) entry which is preliminary data.</text>
</comment>
<feature type="domain" description="Nudix hydrolase" evidence="1">
    <location>
        <begin position="1"/>
        <end position="135"/>
    </location>
</feature>
<dbReference type="Pfam" id="PF00293">
    <property type="entry name" value="NUDIX"/>
    <property type="match status" value="1"/>
</dbReference>
<dbReference type="EMBL" id="MHRI01000012">
    <property type="protein sequence ID" value="OHA21200.1"/>
    <property type="molecule type" value="Genomic_DNA"/>
</dbReference>
<dbReference type="Proteomes" id="UP000178121">
    <property type="component" value="Unassembled WGS sequence"/>
</dbReference>
<dbReference type="PANTHER" id="PTHR43736">
    <property type="entry name" value="ADP-RIBOSE PYROPHOSPHATASE"/>
    <property type="match status" value="1"/>
</dbReference>
<proteinExistence type="predicted"/>
<evidence type="ECO:0000313" key="3">
    <source>
        <dbReference type="Proteomes" id="UP000178121"/>
    </source>
</evidence>
<dbReference type="SUPFAM" id="SSF55811">
    <property type="entry name" value="Nudix"/>
    <property type="match status" value="1"/>
</dbReference>
<sequence length="147" mass="17019">MIVNDIGEVLAFERADKKGSWQCPQGGCEGGESYFQCVLREIEQETGISRKFLKIRAVHPGLLAYEFPRGKRNIKKGRGQVQKWYVFRLLAGGLQSIHFNGHGKPEFQAYKWTTMEKLADKVVPFKRAVYEELYEHFAQHLSPTQWQ</sequence>
<organism evidence="2 3">
    <name type="scientific">Candidatus Taylorbacteria bacterium RIFCSPHIGHO2_01_FULL_51_15</name>
    <dbReference type="NCBI Taxonomy" id="1802304"/>
    <lineage>
        <taxon>Bacteria</taxon>
        <taxon>Candidatus Tayloriibacteriota</taxon>
    </lineage>
</organism>
<dbReference type="AlphaFoldDB" id="A0A1G2MBB8"/>
<dbReference type="InterPro" id="IPR015797">
    <property type="entry name" value="NUDIX_hydrolase-like_dom_sf"/>
</dbReference>
<dbReference type="Gene3D" id="3.90.79.10">
    <property type="entry name" value="Nucleoside Triphosphate Pyrophosphohydrolase"/>
    <property type="match status" value="1"/>
</dbReference>
<name>A0A1G2MBB8_9BACT</name>
<gene>
    <name evidence="2" type="ORF">A2849_01580</name>
</gene>
<dbReference type="PANTHER" id="PTHR43736:SF1">
    <property type="entry name" value="DIHYDRONEOPTERIN TRIPHOSPHATE DIPHOSPHATASE"/>
    <property type="match status" value="1"/>
</dbReference>
<evidence type="ECO:0000259" key="1">
    <source>
        <dbReference type="PROSITE" id="PS51462"/>
    </source>
</evidence>
<reference evidence="2 3" key="1">
    <citation type="journal article" date="2016" name="Nat. Commun.">
        <title>Thousands of microbial genomes shed light on interconnected biogeochemical processes in an aquifer system.</title>
        <authorList>
            <person name="Anantharaman K."/>
            <person name="Brown C.T."/>
            <person name="Hug L.A."/>
            <person name="Sharon I."/>
            <person name="Castelle C.J."/>
            <person name="Probst A.J."/>
            <person name="Thomas B.C."/>
            <person name="Singh A."/>
            <person name="Wilkins M.J."/>
            <person name="Karaoz U."/>
            <person name="Brodie E.L."/>
            <person name="Williams K.H."/>
            <person name="Hubbard S.S."/>
            <person name="Banfield J.F."/>
        </authorList>
    </citation>
    <scope>NUCLEOTIDE SEQUENCE [LARGE SCALE GENOMIC DNA]</scope>
</reference>